<dbReference type="Pfam" id="PF00430">
    <property type="entry name" value="ATP-synt_B"/>
    <property type="match status" value="1"/>
</dbReference>
<keyword evidence="6 13" id="KW-0375">Hydrogen ion transport</keyword>
<sequence>MTFQTLFAASANHIYIGNTIWYMIVFAILLLLVKHYAWGPVSDMMEKRRQKVINDLDSAADNRKKAEVLANEREAALKNSKQEAMQILSSAKTDAQKTSSQIVAEANDDAAAIHAKAQTDAAQAKAAALDEARAEVADISVTIAEKVIARNLSADDQKDLVDQFIKGLNK</sequence>
<evidence type="ECO:0000256" key="1">
    <source>
        <dbReference type="ARBA" id="ARBA00005513"/>
    </source>
</evidence>
<dbReference type="EMBL" id="AP026803">
    <property type="protein sequence ID" value="BDR60364.1"/>
    <property type="molecule type" value="Genomic_DNA"/>
</dbReference>
<dbReference type="PANTHER" id="PTHR33445">
    <property type="entry name" value="ATP SYNTHASE SUBUNIT B', CHLOROPLASTIC"/>
    <property type="match status" value="1"/>
</dbReference>
<keyword evidence="3 13" id="KW-1003">Cell membrane</keyword>
<dbReference type="InterPro" id="IPR002146">
    <property type="entry name" value="ATP_synth_b/b'su_bac/chlpt"/>
</dbReference>
<name>A0ABN6SJM3_9LACO</name>
<proteinExistence type="inferred from homology"/>
<dbReference type="HAMAP" id="MF_01398">
    <property type="entry name" value="ATP_synth_b_bprime"/>
    <property type="match status" value="1"/>
</dbReference>
<keyword evidence="4 13" id="KW-0138">CF(0)</keyword>
<accession>A0ABN6SJM3</accession>
<protein>
    <recommendedName>
        <fullName evidence="13">ATP synthase subunit b</fullName>
    </recommendedName>
    <alternativeName>
        <fullName evidence="13">ATP synthase F(0) sector subunit b</fullName>
    </alternativeName>
    <alternativeName>
        <fullName evidence="13">ATPase subunit I</fullName>
    </alternativeName>
    <alternativeName>
        <fullName evidence="13">F-type ATPase subunit b</fullName>
        <shortName evidence="13">F-ATPase subunit b</shortName>
    </alternativeName>
</protein>
<dbReference type="Proteomes" id="UP001321741">
    <property type="component" value="Chromosome"/>
</dbReference>
<comment type="subcellular location">
    <subcellularLocation>
        <location evidence="13">Cell membrane</location>
        <topology evidence="13">Single-pass membrane protein</topology>
    </subcellularLocation>
    <subcellularLocation>
        <location evidence="12">Endomembrane system</location>
        <topology evidence="12">Single-pass membrane protein</topology>
    </subcellularLocation>
</comment>
<dbReference type="InterPro" id="IPR005864">
    <property type="entry name" value="ATP_synth_F0_bsu_bac"/>
</dbReference>
<dbReference type="PANTHER" id="PTHR33445:SF1">
    <property type="entry name" value="ATP SYNTHASE SUBUNIT B"/>
    <property type="match status" value="1"/>
</dbReference>
<reference evidence="15 16" key="1">
    <citation type="journal article" date="2023" name="Microbiol. Spectr.">
        <title>Symbiosis of Carpenter Bees with Uncharacterized Lactic Acid Bacteria Showing NAD Auxotrophy.</title>
        <authorList>
            <person name="Kawasaki S."/>
            <person name="Ozawa K."/>
            <person name="Mori T."/>
            <person name="Yamamoto A."/>
            <person name="Ito M."/>
            <person name="Ohkuma M."/>
            <person name="Sakamoto M."/>
            <person name="Matsutani M."/>
        </authorList>
    </citation>
    <scope>NUCLEOTIDE SEQUENCE [LARGE SCALE GENOMIC DNA]</scope>
    <source>
        <strain evidence="15 16">Kim32-2</strain>
    </source>
</reference>
<dbReference type="NCBIfam" id="TIGR01144">
    <property type="entry name" value="ATP_synt_b"/>
    <property type="match status" value="1"/>
</dbReference>
<keyword evidence="7 13" id="KW-1133">Transmembrane helix</keyword>
<dbReference type="RefSeq" id="WP_317638069.1">
    <property type="nucleotide sequence ID" value="NZ_AP026803.1"/>
</dbReference>
<comment type="subunit">
    <text evidence="13">F-type ATPases have 2 components, F(1) - the catalytic core - and F(0) - the membrane proton channel. F(1) has five subunits: alpha(3), beta(3), gamma(1), delta(1), epsilon(1). F(0) has three main subunits: a(1), b(2) and c(10-14). The alpha and beta chains form an alternating ring which encloses part of the gamma chain. F(1) is attached to F(0) by a central stalk formed by the gamma and epsilon chains, while a peripheral stalk is formed by the delta and b chains.</text>
</comment>
<evidence type="ECO:0000313" key="16">
    <source>
        <dbReference type="Proteomes" id="UP001321741"/>
    </source>
</evidence>
<comment type="function">
    <text evidence="11 13">F(1)F(0) ATP synthase produces ATP from ADP in the presence of a proton or sodium gradient. F-type ATPases consist of two structural domains, F(1) containing the extramembraneous catalytic core and F(0) containing the membrane proton channel, linked together by a central stalk and a peripheral stalk. During catalysis, ATP synthesis in the catalytic domain of F(1) is coupled via a rotary mechanism of the central stalk subunits to proton translocation.</text>
</comment>
<keyword evidence="16" id="KW-1185">Reference proteome</keyword>
<evidence type="ECO:0000313" key="15">
    <source>
        <dbReference type="EMBL" id="BDR60364.1"/>
    </source>
</evidence>
<evidence type="ECO:0000256" key="5">
    <source>
        <dbReference type="ARBA" id="ARBA00022692"/>
    </source>
</evidence>
<evidence type="ECO:0000256" key="14">
    <source>
        <dbReference type="RuleBase" id="RU003848"/>
    </source>
</evidence>
<evidence type="ECO:0000256" key="12">
    <source>
        <dbReference type="ARBA" id="ARBA00037847"/>
    </source>
</evidence>
<comment type="function">
    <text evidence="13">Component of the F(0) channel, it forms part of the peripheral stalk, linking F(1) to F(0).</text>
</comment>
<keyword evidence="9 13" id="KW-0472">Membrane</keyword>
<evidence type="ECO:0000256" key="13">
    <source>
        <dbReference type="HAMAP-Rule" id="MF_01398"/>
    </source>
</evidence>
<evidence type="ECO:0000256" key="10">
    <source>
        <dbReference type="ARBA" id="ARBA00023310"/>
    </source>
</evidence>
<comment type="similarity">
    <text evidence="1 13 14">Belongs to the ATPase B chain family.</text>
</comment>
<evidence type="ECO:0000256" key="9">
    <source>
        <dbReference type="ARBA" id="ARBA00023136"/>
    </source>
</evidence>
<evidence type="ECO:0000256" key="8">
    <source>
        <dbReference type="ARBA" id="ARBA00023065"/>
    </source>
</evidence>
<keyword evidence="2 13" id="KW-0813">Transport</keyword>
<evidence type="ECO:0000256" key="11">
    <source>
        <dbReference type="ARBA" id="ARBA00025198"/>
    </source>
</evidence>
<gene>
    <name evidence="13 15" type="primary">atpF</name>
    <name evidence="15" type="ORF">KIM322_06250</name>
</gene>
<evidence type="ECO:0000256" key="2">
    <source>
        <dbReference type="ARBA" id="ARBA00022448"/>
    </source>
</evidence>
<evidence type="ECO:0000256" key="3">
    <source>
        <dbReference type="ARBA" id="ARBA00022475"/>
    </source>
</evidence>
<evidence type="ECO:0000256" key="4">
    <source>
        <dbReference type="ARBA" id="ARBA00022547"/>
    </source>
</evidence>
<keyword evidence="8 13" id="KW-0406">Ion transport</keyword>
<keyword evidence="10 13" id="KW-0066">ATP synthesis</keyword>
<organism evidence="15 16">
    <name type="scientific">Lactobacillus xylocopicola</name>
    <dbReference type="NCBI Taxonomy" id="2976676"/>
    <lineage>
        <taxon>Bacteria</taxon>
        <taxon>Bacillati</taxon>
        <taxon>Bacillota</taxon>
        <taxon>Bacilli</taxon>
        <taxon>Lactobacillales</taxon>
        <taxon>Lactobacillaceae</taxon>
        <taxon>Lactobacillus</taxon>
    </lineage>
</organism>
<feature type="transmembrane region" description="Helical" evidence="13">
    <location>
        <begin position="20"/>
        <end position="39"/>
    </location>
</feature>
<dbReference type="CDD" id="cd06503">
    <property type="entry name" value="ATP-synt_Fo_b"/>
    <property type="match status" value="1"/>
</dbReference>
<keyword evidence="5 13" id="KW-0812">Transmembrane</keyword>
<evidence type="ECO:0000256" key="6">
    <source>
        <dbReference type="ARBA" id="ARBA00022781"/>
    </source>
</evidence>
<evidence type="ECO:0000256" key="7">
    <source>
        <dbReference type="ARBA" id="ARBA00022989"/>
    </source>
</evidence>
<dbReference type="InterPro" id="IPR050059">
    <property type="entry name" value="ATP_synthase_B_chain"/>
</dbReference>